<dbReference type="Proteomes" id="UP000006867">
    <property type="component" value="Chromosome"/>
</dbReference>
<dbReference type="Pfam" id="PF00015">
    <property type="entry name" value="MCPsignal"/>
    <property type="match status" value="1"/>
</dbReference>
<dbReference type="InterPro" id="IPR004089">
    <property type="entry name" value="MCPsignal_dom"/>
</dbReference>
<evidence type="ECO:0000259" key="3">
    <source>
        <dbReference type="PROSITE" id="PS50111"/>
    </source>
</evidence>
<dbReference type="SMART" id="SM00283">
    <property type="entry name" value="MA"/>
    <property type="match status" value="1"/>
</dbReference>
<proteinExistence type="predicted"/>
<dbReference type="PROSITE" id="PS50111">
    <property type="entry name" value="CHEMOTAXIS_TRANSDUC_2"/>
    <property type="match status" value="1"/>
</dbReference>
<sequence>MTINTENDTQELLEAFVKVAPYLNSLIQDDITIGIYDTEKLIVNIPAKTFSLNVKAGDPLQEGDIITDAIRRNQKKTSMVPKELFGFPLIARAIPLHDKNGRVIGGVGVGTSLEGSSKLHDVAESLSAVVEQTASAIQDISESINGFSTQMSGISSQAKKVSESAGEIADISVTVKGISDQSNLLGLNAAIEAARAGESGKGFSVVADEIRKLATHSKENVGQIDHITKKIHSLLKGLEESIESINQHTDGQAAAVEQISATMQEISGSAQHLAKMAEKALEEA</sequence>
<dbReference type="SUPFAM" id="SSF103190">
    <property type="entry name" value="Sensory domain-like"/>
    <property type="match status" value="1"/>
</dbReference>
<name>A0ABM7DAU7_BACA1</name>
<dbReference type="InterPro" id="IPR029151">
    <property type="entry name" value="Sensor-like_sf"/>
</dbReference>
<accession>A0ABM7DAU7</accession>
<keyword evidence="5" id="KW-1185">Reference proteome</keyword>
<dbReference type="SUPFAM" id="SSF58104">
    <property type="entry name" value="Methyl-accepting chemotaxis protein (MCP) signaling domain"/>
    <property type="match status" value="1"/>
</dbReference>
<reference evidence="4 5" key="1">
    <citation type="journal article" date="2011" name="Front. Microbiol.">
        <title>Genomic signatures of strain selection and enhancement in Bacillus atrophaeus var. globigii, a historical biowarfare simulant.</title>
        <authorList>
            <person name="Gibbons H.S."/>
            <person name="Broomall S.M."/>
            <person name="McNew L.A."/>
            <person name="Daligault H."/>
            <person name="Chapman C."/>
            <person name="Bruce D."/>
            <person name="Karavis M."/>
            <person name="Krepps M."/>
            <person name="McGregor P.A."/>
            <person name="Hong C."/>
            <person name="Park K.H."/>
            <person name="Akmal A."/>
            <person name="Feldman A."/>
            <person name="Lin J.S."/>
            <person name="Chang W.E."/>
            <person name="Higgs B.W."/>
            <person name="Demirev P."/>
            <person name="Lindquist J."/>
            <person name="Liem A."/>
            <person name="Fochler E."/>
            <person name="Read T.D."/>
            <person name="Tapia R."/>
            <person name="Johnson S."/>
            <person name="Bishop-Lilly K.A."/>
            <person name="Detter C."/>
            <person name="Han C."/>
            <person name="Sozhamannan S."/>
            <person name="Rosenzweig C.N."/>
            <person name="Skowronski E.W."/>
        </authorList>
    </citation>
    <scope>NUCLEOTIDE SEQUENCE [LARGE SCALE GENOMIC DNA]</scope>
    <source>
        <strain evidence="4 5">1942</strain>
    </source>
</reference>
<dbReference type="PANTHER" id="PTHR32089">
    <property type="entry name" value="METHYL-ACCEPTING CHEMOTAXIS PROTEIN MCPB"/>
    <property type="match status" value="1"/>
</dbReference>
<protein>
    <submittedName>
        <fullName evidence="4">Chemotaxis sensory transducer</fullName>
    </submittedName>
</protein>
<gene>
    <name evidence="4" type="ordered locus">BATR1942_01270</name>
</gene>
<organism evidence="4 5">
    <name type="scientific">Bacillus atrophaeus (strain 1942)</name>
    <dbReference type="NCBI Taxonomy" id="720555"/>
    <lineage>
        <taxon>Bacteria</taxon>
        <taxon>Bacillati</taxon>
        <taxon>Bacillota</taxon>
        <taxon>Bacilli</taxon>
        <taxon>Bacillales</taxon>
        <taxon>Bacillaceae</taxon>
        <taxon>Bacillus</taxon>
    </lineage>
</organism>
<dbReference type="PANTHER" id="PTHR32089:SF112">
    <property type="entry name" value="LYSOZYME-LIKE PROTEIN-RELATED"/>
    <property type="match status" value="1"/>
</dbReference>
<evidence type="ECO:0000256" key="2">
    <source>
        <dbReference type="PROSITE-ProRule" id="PRU00284"/>
    </source>
</evidence>
<keyword evidence="1 2" id="KW-0807">Transducer</keyword>
<feature type="domain" description="Methyl-accepting transducer" evidence="3">
    <location>
        <begin position="114"/>
        <end position="284"/>
    </location>
</feature>
<evidence type="ECO:0000313" key="5">
    <source>
        <dbReference type="Proteomes" id="UP000006867"/>
    </source>
</evidence>
<evidence type="ECO:0000256" key="1">
    <source>
        <dbReference type="ARBA" id="ARBA00023224"/>
    </source>
</evidence>
<dbReference type="EMBL" id="CP002207">
    <property type="protein sequence ID" value="ADP31212.1"/>
    <property type="molecule type" value="Genomic_DNA"/>
</dbReference>
<dbReference type="Gene3D" id="1.10.287.950">
    <property type="entry name" value="Methyl-accepting chemotaxis protein"/>
    <property type="match status" value="1"/>
</dbReference>
<evidence type="ECO:0000313" key="4">
    <source>
        <dbReference type="EMBL" id="ADP31212.1"/>
    </source>
</evidence>